<dbReference type="EMBL" id="VITV01000001">
    <property type="protein sequence ID" value="TWB82933.1"/>
    <property type="molecule type" value="Genomic_DNA"/>
</dbReference>
<reference evidence="2 3" key="1">
    <citation type="submission" date="2019-06" db="EMBL/GenBank/DDBJ databases">
        <title>Genomic Encyclopedia of Type Strains, Phase IV (KMG-V): Genome sequencing to study the core and pangenomes of soil and plant-associated prokaryotes.</title>
        <authorList>
            <person name="Whitman W."/>
        </authorList>
    </citation>
    <scope>NUCLEOTIDE SEQUENCE [LARGE SCALE GENOMIC DNA]</scope>
    <source>
        <strain evidence="2 3">BR 12005</strain>
    </source>
</reference>
<evidence type="ECO:0000256" key="1">
    <source>
        <dbReference type="SAM" id="MobiDB-lite"/>
    </source>
</evidence>
<dbReference type="Gene3D" id="2.60.120.620">
    <property type="entry name" value="q2cbj1_9rhob like domain"/>
    <property type="match status" value="1"/>
</dbReference>
<organism evidence="2 3">
    <name type="scientific">Nitrospirillum amazonense</name>
    <dbReference type="NCBI Taxonomy" id="28077"/>
    <lineage>
        <taxon>Bacteria</taxon>
        <taxon>Pseudomonadati</taxon>
        <taxon>Pseudomonadota</taxon>
        <taxon>Alphaproteobacteria</taxon>
        <taxon>Rhodospirillales</taxon>
        <taxon>Azospirillaceae</taxon>
        <taxon>Nitrospirillum</taxon>
    </lineage>
</organism>
<gene>
    <name evidence="2" type="ORF">FBZ87_101645</name>
</gene>
<sequence>MKGEQAVTGSREGDISLVERWRTRIPSWRVFLERAQIDRRLAIYDLLPMIWTPRARDVAAAVVAFFQPKSPWPRPTNQARSWARDLAWQGLVPLPALDGEVAAEIRAYFQGVRCSDPFRPHLGTFPWDQPASDETNMGYYAVQDILAAPHVLALLNDPTILDVAELYLGCKPVLDNIGCWWSYGDRPSAKGTQRYHRDWDSLKGFKLFFYLTDVGEEDGPHVFVRGSHRDPRLAVGKALSDEVVHRVFGADKVATVTGPAGTRFLADTFGFHKGQLPRGGRRLILTAQYNVHSSPHTPRQPWLPRDSHFDPDVNRRVMKRR</sequence>
<evidence type="ECO:0008006" key="4">
    <source>
        <dbReference type="Google" id="ProtNLM"/>
    </source>
</evidence>
<feature type="region of interest" description="Disordered" evidence="1">
    <location>
        <begin position="292"/>
        <end position="321"/>
    </location>
</feature>
<name>A0A560KI38_9PROT</name>
<dbReference type="Proteomes" id="UP000320516">
    <property type="component" value="Unassembled WGS sequence"/>
</dbReference>
<comment type="caution">
    <text evidence="2">The sequence shown here is derived from an EMBL/GenBank/DDBJ whole genome shotgun (WGS) entry which is preliminary data.</text>
</comment>
<accession>A0A560KI38</accession>
<proteinExistence type="predicted"/>
<dbReference type="AlphaFoldDB" id="A0A560KI38"/>
<feature type="compositionally biased region" description="Basic and acidic residues" evidence="1">
    <location>
        <begin position="305"/>
        <end position="315"/>
    </location>
</feature>
<evidence type="ECO:0000313" key="3">
    <source>
        <dbReference type="Proteomes" id="UP000320516"/>
    </source>
</evidence>
<dbReference type="SUPFAM" id="SSF51197">
    <property type="entry name" value="Clavaminate synthase-like"/>
    <property type="match status" value="1"/>
</dbReference>
<protein>
    <recommendedName>
        <fullName evidence="4">Phytanoyl-CoA dioxygenase PhyH</fullName>
    </recommendedName>
</protein>
<evidence type="ECO:0000313" key="2">
    <source>
        <dbReference type="EMBL" id="TWB82933.1"/>
    </source>
</evidence>